<sequence>MGDCFQKIGDLDTTAEEASALAKSVRRWLIAEGVASGDLTDCVFDGLGVTRSPISVASSSAHADVARLALTH</sequence>
<name>A0A1S1M214_MYCCH</name>
<dbReference type="RefSeq" id="WP_070951162.1">
    <property type="nucleotide sequence ID" value="NZ_CP050145.1"/>
</dbReference>
<evidence type="ECO:0000313" key="1">
    <source>
        <dbReference type="EMBL" id="OHU77452.1"/>
    </source>
</evidence>
<protein>
    <submittedName>
        <fullName evidence="1">Uncharacterized protein</fullName>
    </submittedName>
</protein>
<comment type="caution">
    <text evidence="1">The sequence shown here is derived from an EMBL/GenBank/DDBJ whole genome shotgun (WGS) entry which is preliminary data.</text>
</comment>
<gene>
    <name evidence="1" type="ORF">BKG84_02630</name>
</gene>
<dbReference type="Proteomes" id="UP000179441">
    <property type="component" value="Unassembled WGS sequence"/>
</dbReference>
<keyword evidence="2" id="KW-1185">Reference proteome</keyword>
<reference evidence="1 2" key="1">
    <citation type="submission" date="2016-10" db="EMBL/GenBank/DDBJ databases">
        <title>Evaluation of Human, Veterinary and Environmental Mycobacterium chelonae Isolates by Core Genome Phylogenomic Analysis, Targeted Gene Comparison, and Anti-microbial Susceptibility Patterns: A Tale of Mistaken Identities.</title>
        <authorList>
            <person name="Fogelson S.B."/>
            <person name="Camus A.C."/>
            <person name="Lorenz W."/>
            <person name="Vasireddy R."/>
            <person name="Vasireddy S."/>
            <person name="Smith T."/>
            <person name="Brown-Elliott B.A."/>
            <person name="Wallace R.J.Jr."/>
            <person name="Hasan N.A."/>
            <person name="Reischl U."/>
            <person name="Sanchez S."/>
        </authorList>
    </citation>
    <scope>NUCLEOTIDE SEQUENCE [LARGE SCALE GENOMIC DNA]</scope>
    <source>
        <strain evidence="1 2">15518</strain>
    </source>
</reference>
<evidence type="ECO:0000313" key="2">
    <source>
        <dbReference type="Proteomes" id="UP000179441"/>
    </source>
</evidence>
<accession>A0A1S1M214</accession>
<dbReference type="AlphaFoldDB" id="A0A1S1M214"/>
<dbReference type="EMBL" id="MLIS01000001">
    <property type="protein sequence ID" value="OHU77452.1"/>
    <property type="molecule type" value="Genomic_DNA"/>
</dbReference>
<proteinExistence type="predicted"/>
<organism evidence="1 2">
    <name type="scientific">Mycobacteroides chelonae</name>
    <name type="common">Mycobacterium chelonae</name>
    <dbReference type="NCBI Taxonomy" id="1774"/>
    <lineage>
        <taxon>Bacteria</taxon>
        <taxon>Bacillati</taxon>
        <taxon>Actinomycetota</taxon>
        <taxon>Actinomycetes</taxon>
        <taxon>Mycobacteriales</taxon>
        <taxon>Mycobacteriaceae</taxon>
        <taxon>Mycobacteroides</taxon>
    </lineage>
</organism>